<dbReference type="Gene3D" id="6.20.310.10">
    <property type="match status" value="1"/>
</dbReference>
<organism evidence="2">
    <name type="scientific">Timema californicum</name>
    <name type="common">California timema</name>
    <name type="synonym">Walking stick</name>
    <dbReference type="NCBI Taxonomy" id="61474"/>
    <lineage>
        <taxon>Eukaryota</taxon>
        <taxon>Metazoa</taxon>
        <taxon>Ecdysozoa</taxon>
        <taxon>Arthropoda</taxon>
        <taxon>Hexapoda</taxon>
        <taxon>Insecta</taxon>
        <taxon>Pterygota</taxon>
        <taxon>Neoptera</taxon>
        <taxon>Polyneoptera</taxon>
        <taxon>Phasmatodea</taxon>
        <taxon>Timematodea</taxon>
        <taxon>Timematoidea</taxon>
        <taxon>Timematidae</taxon>
        <taxon>Timema</taxon>
    </lineage>
</organism>
<evidence type="ECO:0000313" key="2">
    <source>
        <dbReference type="EMBL" id="CAD7571134.1"/>
    </source>
</evidence>
<gene>
    <name evidence="2" type="ORF">TCMB3V08_LOCUS3816</name>
</gene>
<name>A0A7R9J235_TIMCA</name>
<accession>A0A7R9J235</accession>
<evidence type="ECO:0000256" key="1">
    <source>
        <dbReference type="SAM" id="MobiDB-lite"/>
    </source>
</evidence>
<feature type="compositionally biased region" description="Basic residues" evidence="1">
    <location>
        <begin position="14"/>
        <end position="28"/>
    </location>
</feature>
<sequence>MRQAQRGRAQPTAHGKKGKRERANHAVRGRANTYPEPKDKMAYILDKQYDYNYHNALPAIYSWPSHATEALTTSELQACGPTAIDTFLLNGAAALRCGGRERK</sequence>
<reference evidence="2" key="1">
    <citation type="submission" date="2020-11" db="EMBL/GenBank/DDBJ databases">
        <authorList>
            <person name="Tran Van P."/>
        </authorList>
    </citation>
    <scope>NUCLEOTIDE SEQUENCE</scope>
</reference>
<dbReference type="AlphaFoldDB" id="A0A7R9J235"/>
<proteinExistence type="predicted"/>
<protein>
    <submittedName>
        <fullName evidence="2">(California timema) hypothetical protein</fullName>
    </submittedName>
</protein>
<feature type="region of interest" description="Disordered" evidence="1">
    <location>
        <begin position="1"/>
        <end position="34"/>
    </location>
</feature>
<dbReference type="EMBL" id="OE180354">
    <property type="protein sequence ID" value="CAD7571134.1"/>
    <property type="molecule type" value="Genomic_DNA"/>
</dbReference>